<protein>
    <submittedName>
        <fullName evidence="1">Uncharacterized protein</fullName>
    </submittedName>
</protein>
<dbReference type="Proteomes" id="UP001501083">
    <property type="component" value="Unassembled WGS sequence"/>
</dbReference>
<organism evidence="1 2">
    <name type="scientific">Lysobacter panacisoli</name>
    <dbReference type="NCBI Taxonomy" id="1255263"/>
    <lineage>
        <taxon>Bacteria</taxon>
        <taxon>Pseudomonadati</taxon>
        <taxon>Pseudomonadota</taxon>
        <taxon>Gammaproteobacteria</taxon>
        <taxon>Lysobacterales</taxon>
        <taxon>Lysobacteraceae</taxon>
        <taxon>Lysobacter</taxon>
    </lineage>
</organism>
<evidence type="ECO:0000313" key="1">
    <source>
        <dbReference type="EMBL" id="GAA5076937.1"/>
    </source>
</evidence>
<sequence length="187" mass="21137">MDARMPAGHAKVAEPNAVARAVLGRRSWAVLALICHIELFVQRHYEESIAPQAELCPLWKDVFLFHWREECQHAILDELEWRAEHERIDAAERDAAVDDLIALVGAVDDILRAQADADASYFAATCGRPLGTRQRAHVGEVLRRAYRWQYVVSGAQHPRFERLLAEMTTPGQQHRIAMALEPIVADV</sequence>
<evidence type="ECO:0000313" key="2">
    <source>
        <dbReference type="Proteomes" id="UP001501083"/>
    </source>
</evidence>
<name>A0ABP9LIK0_9GAMM</name>
<reference evidence="2" key="1">
    <citation type="journal article" date="2019" name="Int. J. Syst. Evol. Microbiol.">
        <title>The Global Catalogue of Microorganisms (GCM) 10K type strain sequencing project: providing services to taxonomists for standard genome sequencing and annotation.</title>
        <authorList>
            <consortium name="The Broad Institute Genomics Platform"/>
            <consortium name="The Broad Institute Genome Sequencing Center for Infectious Disease"/>
            <person name="Wu L."/>
            <person name="Ma J."/>
        </authorList>
    </citation>
    <scope>NUCLEOTIDE SEQUENCE [LARGE SCALE GENOMIC DNA]</scope>
    <source>
        <strain evidence="2">JCM 19212</strain>
    </source>
</reference>
<gene>
    <name evidence="1" type="ORF">GCM10025759_22290</name>
</gene>
<comment type="caution">
    <text evidence="1">The sequence shown here is derived from an EMBL/GenBank/DDBJ whole genome shotgun (WGS) entry which is preliminary data.</text>
</comment>
<keyword evidence="2" id="KW-1185">Reference proteome</keyword>
<proteinExistence type="predicted"/>
<accession>A0ABP9LIK0</accession>
<dbReference type="EMBL" id="BAABKY010000002">
    <property type="protein sequence ID" value="GAA5076937.1"/>
    <property type="molecule type" value="Genomic_DNA"/>
</dbReference>